<keyword evidence="3" id="KW-1185">Reference proteome</keyword>
<dbReference type="InterPro" id="IPR024645">
    <property type="entry name" value="Mitochondr_Som1"/>
</dbReference>
<dbReference type="EMBL" id="KZ678134">
    <property type="protein sequence ID" value="PSN67666.1"/>
    <property type="molecule type" value="Genomic_DNA"/>
</dbReference>
<evidence type="ECO:0000256" key="1">
    <source>
        <dbReference type="SAM" id="MobiDB-lite"/>
    </source>
</evidence>
<dbReference type="OrthoDB" id="3983163at2759"/>
<evidence type="ECO:0000313" key="3">
    <source>
        <dbReference type="Proteomes" id="UP000240883"/>
    </source>
</evidence>
<proteinExistence type="predicted"/>
<feature type="compositionally biased region" description="Low complexity" evidence="1">
    <location>
        <begin position="60"/>
        <end position="74"/>
    </location>
</feature>
<organism evidence="2 3">
    <name type="scientific">Corynespora cassiicola Philippines</name>
    <dbReference type="NCBI Taxonomy" id="1448308"/>
    <lineage>
        <taxon>Eukaryota</taxon>
        <taxon>Fungi</taxon>
        <taxon>Dikarya</taxon>
        <taxon>Ascomycota</taxon>
        <taxon>Pezizomycotina</taxon>
        <taxon>Dothideomycetes</taxon>
        <taxon>Pleosporomycetidae</taxon>
        <taxon>Pleosporales</taxon>
        <taxon>Corynesporascaceae</taxon>
        <taxon>Corynespora</taxon>
    </lineage>
</organism>
<protein>
    <submittedName>
        <fullName evidence="2">Uncharacterized protein</fullName>
    </submittedName>
</protein>
<accession>A0A2T2NQX4</accession>
<name>A0A2T2NQX4_CORCC</name>
<evidence type="ECO:0000313" key="2">
    <source>
        <dbReference type="EMBL" id="PSN67666.1"/>
    </source>
</evidence>
<dbReference type="GO" id="GO:0042720">
    <property type="term" value="C:mitochondrial inner membrane peptidase complex"/>
    <property type="evidence" value="ECO:0007669"/>
    <property type="project" value="InterPro"/>
</dbReference>
<reference evidence="2 3" key="1">
    <citation type="journal article" date="2018" name="Front. Microbiol.">
        <title>Genome-Wide Analysis of Corynespora cassiicola Leaf Fall Disease Putative Effectors.</title>
        <authorList>
            <person name="Lopez D."/>
            <person name="Ribeiro S."/>
            <person name="Label P."/>
            <person name="Fumanal B."/>
            <person name="Venisse J.S."/>
            <person name="Kohler A."/>
            <person name="de Oliveira R.R."/>
            <person name="Labutti K."/>
            <person name="Lipzen A."/>
            <person name="Lail K."/>
            <person name="Bauer D."/>
            <person name="Ohm R.A."/>
            <person name="Barry K.W."/>
            <person name="Spatafora J."/>
            <person name="Grigoriev I.V."/>
            <person name="Martin F.M."/>
            <person name="Pujade-Renaud V."/>
        </authorList>
    </citation>
    <scope>NUCLEOTIDE SEQUENCE [LARGE SCALE GENOMIC DNA]</scope>
    <source>
        <strain evidence="2 3">Philippines</strain>
    </source>
</reference>
<sequence>MAPPIPTFHLSALESNLQLSPKTGKPLKPKDGGGAIDLSSCALKEMLQYKCDVRRRPDITSTTSSTGADSAAAAKESDGGAEVIARKTRMEEHWVVCAPVRRWYRVCANGVHVETTAWEGWRAEREREAKSGDVGGAAV</sequence>
<dbReference type="Proteomes" id="UP000240883">
    <property type="component" value="Unassembled WGS sequence"/>
</dbReference>
<dbReference type="Pfam" id="PF11093">
    <property type="entry name" value="Mitochondr_Som1"/>
    <property type="match status" value="2"/>
</dbReference>
<dbReference type="AlphaFoldDB" id="A0A2T2NQX4"/>
<gene>
    <name evidence="2" type="ORF">BS50DRAFT_572717</name>
</gene>
<feature type="region of interest" description="Disordered" evidence="1">
    <location>
        <begin position="58"/>
        <end position="80"/>
    </location>
</feature>